<name>A0A1F8GBG1_9BACT</name>
<accession>A0A1F8GBG1</accession>
<gene>
    <name evidence="1" type="ORF">A2918_01225</name>
</gene>
<protein>
    <submittedName>
        <fullName evidence="1">Uncharacterized protein</fullName>
    </submittedName>
</protein>
<dbReference type="EMBL" id="MGKI01000009">
    <property type="protein sequence ID" value="OGN22722.1"/>
    <property type="molecule type" value="Genomic_DNA"/>
</dbReference>
<dbReference type="AlphaFoldDB" id="A0A1F8GBG1"/>
<reference evidence="1 2" key="1">
    <citation type="journal article" date="2016" name="Nat. Commun.">
        <title>Thousands of microbial genomes shed light on interconnected biogeochemical processes in an aquifer system.</title>
        <authorList>
            <person name="Anantharaman K."/>
            <person name="Brown C.T."/>
            <person name="Hug L.A."/>
            <person name="Sharon I."/>
            <person name="Castelle C.J."/>
            <person name="Probst A.J."/>
            <person name="Thomas B.C."/>
            <person name="Singh A."/>
            <person name="Wilkins M.J."/>
            <person name="Karaoz U."/>
            <person name="Brodie E.L."/>
            <person name="Williams K.H."/>
            <person name="Hubbard S.S."/>
            <person name="Banfield J.F."/>
        </authorList>
    </citation>
    <scope>NUCLEOTIDE SEQUENCE [LARGE SCALE GENOMIC DNA]</scope>
</reference>
<sequence length="212" mass="24937">MLSQEAIDEFKEIYKDTKGEELTDAQASEAANNLVNFFSLLYKLEIKDRQRKERLKKEPDGFILPNDGYTCGICHQYNQGEKWYHWYGIACTVCRKAVANGVIPAFVGQHRESWYSTWQLTDKFGIKSPTARKLVRQGQLKARVILTEDGKPYEYIYLKKENPELIDPGRHSPARKSYDRNRNKVLDMKIREEKKKFRAERDKIKKRLSKKV</sequence>
<comment type="caution">
    <text evidence="1">The sequence shown here is derived from an EMBL/GenBank/DDBJ whole genome shotgun (WGS) entry which is preliminary data.</text>
</comment>
<organism evidence="1 2">
    <name type="scientific">Candidatus Yanofskybacteria bacterium RIFCSPLOWO2_01_FULL_42_49</name>
    <dbReference type="NCBI Taxonomy" id="1802694"/>
    <lineage>
        <taxon>Bacteria</taxon>
        <taxon>Candidatus Yanofskyibacteriota</taxon>
    </lineage>
</organism>
<proteinExistence type="predicted"/>
<evidence type="ECO:0000313" key="1">
    <source>
        <dbReference type="EMBL" id="OGN22722.1"/>
    </source>
</evidence>
<dbReference type="Proteomes" id="UP000178227">
    <property type="component" value="Unassembled WGS sequence"/>
</dbReference>
<evidence type="ECO:0000313" key="2">
    <source>
        <dbReference type="Proteomes" id="UP000178227"/>
    </source>
</evidence>
<dbReference type="STRING" id="1802694.A2918_01225"/>